<reference evidence="1 2" key="1">
    <citation type="submission" date="2022-11" db="EMBL/GenBank/DDBJ databases">
        <title>Complete genome sequence of alpha-hemolytic streptococci isolated from Japan.</title>
        <authorList>
            <person name="Morita M."/>
            <person name="Chang B."/>
            <person name="Akeda Y."/>
        </authorList>
    </citation>
    <scope>NUCLEOTIDE SEQUENCE [LARGE SCALE GENOMIC DNA]</scope>
    <source>
        <strain evidence="1 2">SP4011</strain>
    </source>
</reference>
<evidence type="ECO:0000313" key="2">
    <source>
        <dbReference type="Proteomes" id="UP001378546"/>
    </source>
</evidence>
<proteinExistence type="predicted"/>
<evidence type="ECO:0000313" key="1">
    <source>
        <dbReference type="EMBL" id="BDT64518.1"/>
    </source>
</evidence>
<protein>
    <recommendedName>
        <fullName evidence="3">Polymerase nucleotidyl transferase domain-containing protein</fullName>
    </recommendedName>
</protein>
<dbReference type="GeneID" id="45218490"/>
<dbReference type="SUPFAM" id="SSF81301">
    <property type="entry name" value="Nucleotidyltransferase"/>
    <property type="match status" value="1"/>
</dbReference>
<sequence>MNHLNNNAKKLAENLLSRFSIYEEFNILNINTVFVAGSIFEGFGNSRSDIDIFIILNRIDDQVLTSFVNQNQDFSLFKREHKRMLTITYREVDYDIELHEVDAIQNYAELVNRGQGSKYSPYYDFFHRLKFAQPLGGVEFFRKLKNSIDYNKYNLIVPLGVRMYYSIRVTDIQGAFEEGAYDTSLYMALSLLEDCISSYLSLFGETNPNKKWLIKKIHRLEKSNQLNISLSESMVISYNQIDFSDELSLKAKTVIVLKECQKINLECEKLIAQYTE</sequence>
<organism evidence="1 2">
    <name type="scientific">Streptococcus parapneumoniae</name>
    <dbReference type="NCBI Taxonomy" id="2993430"/>
    <lineage>
        <taxon>Bacteria</taxon>
        <taxon>Bacillati</taxon>
        <taxon>Bacillota</taxon>
        <taxon>Bacilli</taxon>
        <taxon>Lactobacillales</taxon>
        <taxon>Streptococcaceae</taxon>
        <taxon>Streptococcus</taxon>
        <taxon>Streptococcus thalassemiae group</taxon>
    </lineage>
</organism>
<dbReference type="Proteomes" id="UP001378546">
    <property type="component" value="Chromosome"/>
</dbReference>
<dbReference type="EMBL" id="AP026968">
    <property type="protein sequence ID" value="BDT64518.1"/>
    <property type="molecule type" value="Genomic_DNA"/>
</dbReference>
<gene>
    <name evidence="1" type="ORF">SP4011_09350</name>
</gene>
<accession>A0ABM8CGG2</accession>
<keyword evidence="2" id="KW-1185">Reference proteome</keyword>
<name>A0ABM8CGG2_9STRE</name>
<dbReference type="RefSeq" id="WP_001016194.1">
    <property type="nucleotide sequence ID" value="NZ_AP026968.1"/>
</dbReference>
<evidence type="ECO:0008006" key="3">
    <source>
        <dbReference type="Google" id="ProtNLM"/>
    </source>
</evidence>
<dbReference type="InterPro" id="IPR043519">
    <property type="entry name" value="NT_sf"/>
</dbReference>